<keyword evidence="4 6" id="KW-0539">Nucleus</keyword>
<dbReference type="PANTHER" id="PTHR13220">
    <property type="entry name" value="TIMELESS INTERACTING-RELATED"/>
    <property type="match status" value="1"/>
</dbReference>
<reference evidence="9 10" key="1">
    <citation type="submission" date="2024-04" db="EMBL/GenBank/DDBJ databases">
        <authorList>
            <person name="Rising A."/>
            <person name="Reimegard J."/>
            <person name="Sonavane S."/>
            <person name="Akerstrom W."/>
            <person name="Nylinder S."/>
            <person name="Hedman E."/>
            <person name="Kallberg Y."/>
        </authorList>
    </citation>
    <scope>NUCLEOTIDE SEQUENCE [LARGE SCALE GENOMIC DNA]</scope>
</reference>
<keyword evidence="10" id="KW-1185">Reference proteome</keyword>
<dbReference type="GO" id="GO:0003677">
    <property type="term" value="F:DNA binding"/>
    <property type="evidence" value="ECO:0007669"/>
    <property type="project" value="TreeGrafter"/>
</dbReference>
<dbReference type="InterPro" id="IPR012923">
    <property type="entry name" value="Csm3"/>
</dbReference>
<accession>A0AAV1Z3R3</accession>
<dbReference type="Pfam" id="PF07962">
    <property type="entry name" value="Swi3"/>
    <property type="match status" value="1"/>
</dbReference>
<evidence type="ECO:0000313" key="9">
    <source>
        <dbReference type="EMBL" id="CAL1266137.1"/>
    </source>
</evidence>
<evidence type="ECO:0000256" key="6">
    <source>
        <dbReference type="RuleBase" id="RU366049"/>
    </source>
</evidence>
<evidence type="ECO:0000256" key="3">
    <source>
        <dbReference type="ARBA" id="ARBA00022763"/>
    </source>
</evidence>
<evidence type="ECO:0000313" key="10">
    <source>
        <dbReference type="Proteomes" id="UP001497382"/>
    </source>
</evidence>
<protein>
    <recommendedName>
        <fullName evidence="6">TIMELESS-interacting protein</fullName>
    </recommendedName>
</protein>
<dbReference type="EMBL" id="CAXIEN010000022">
    <property type="protein sequence ID" value="CAL1266137.1"/>
    <property type="molecule type" value="Genomic_DNA"/>
</dbReference>
<dbReference type="AlphaFoldDB" id="A0AAV1Z3R3"/>
<dbReference type="GO" id="GO:0000076">
    <property type="term" value="P:DNA replication checkpoint signaling"/>
    <property type="evidence" value="ECO:0007669"/>
    <property type="project" value="UniProtKB-UniRule"/>
</dbReference>
<feature type="domain" description="Chromosome segregation in meiosis protein 3" evidence="8">
    <location>
        <begin position="52"/>
        <end position="132"/>
    </location>
</feature>
<dbReference type="GO" id="GO:0031298">
    <property type="term" value="C:replication fork protection complex"/>
    <property type="evidence" value="ECO:0007669"/>
    <property type="project" value="TreeGrafter"/>
</dbReference>
<evidence type="ECO:0000256" key="4">
    <source>
        <dbReference type="ARBA" id="ARBA00023242"/>
    </source>
</evidence>
<keyword evidence="3 6" id="KW-0227">DNA damage</keyword>
<dbReference type="InterPro" id="IPR040038">
    <property type="entry name" value="TIPIN/Csm3/Swi3"/>
</dbReference>
<feature type="compositionally biased region" description="Low complexity" evidence="7">
    <location>
        <begin position="21"/>
        <end position="38"/>
    </location>
</feature>
<evidence type="ECO:0000256" key="5">
    <source>
        <dbReference type="ARBA" id="ARBA00023306"/>
    </source>
</evidence>
<comment type="caution">
    <text evidence="9">The sequence shown here is derived from an EMBL/GenBank/DDBJ whole genome shotgun (WGS) entry which is preliminary data.</text>
</comment>
<comment type="function">
    <text evidence="6">Plays an important role in the control of DNA replication and the maintenance of replication fork stability.</text>
</comment>
<dbReference type="GO" id="GO:0031297">
    <property type="term" value="P:replication fork processing"/>
    <property type="evidence" value="ECO:0007669"/>
    <property type="project" value="UniProtKB-UniRule"/>
</dbReference>
<dbReference type="GO" id="GO:0043111">
    <property type="term" value="P:replication fork arrest"/>
    <property type="evidence" value="ECO:0007669"/>
    <property type="project" value="TreeGrafter"/>
</dbReference>
<name>A0AAV1Z3R3_9ARAC</name>
<evidence type="ECO:0000256" key="7">
    <source>
        <dbReference type="SAM" id="MobiDB-lite"/>
    </source>
</evidence>
<dbReference type="Proteomes" id="UP001497382">
    <property type="component" value="Unassembled WGS sequence"/>
</dbReference>
<dbReference type="PANTHER" id="PTHR13220:SF11">
    <property type="entry name" value="TIMELESS-INTERACTING PROTEIN"/>
    <property type="match status" value="1"/>
</dbReference>
<gene>
    <name evidence="9" type="ORF">LARSCL_LOCUS2935</name>
</gene>
<evidence type="ECO:0000256" key="1">
    <source>
        <dbReference type="ARBA" id="ARBA00004123"/>
    </source>
</evidence>
<dbReference type="GO" id="GO:0006974">
    <property type="term" value="P:DNA damage response"/>
    <property type="evidence" value="ECO:0007669"/>
    <property type="project" value="UniProtKB-KW"/>
</dbReference>
<comment type="similarity">
    <text evidence="2 6">Belongs to the CSM3 family.</text>
</comment>
<sequence length="487" mass="55497">MEEDGDDLDNLFDEYEANDPQPQENVNENTENETAVPEKVPVPKRVLKPRLKFNPERLCGKKGIPVLVDHFKDVKFKGKGHEKEDLKKLLTTLELWTHRLFPSMKFEDCLRQIEHLGKKRPVKTCVLKIRNDFPILDQDFVHNEDEEDEHEQPNELEPEPSAQDAFDRLFDDYRENTQPVIISIPSSSQTVGNVLGTSFGAVLSDEQKKRMDYNKMLAIERRKARESSVQSNSLVNFIDSENTSSVESVLNSQSTERDNNDSNFLFDYLQQQFTNTEDFSVNEKREGRNSQSKQLRASKVMESADEGDREKTDLNILPTVRNNDSPEGNGKEKLGLDELMDLVDEAEKDETDHDTLYSKNNDASDKNVTAHTALSNVRNNVCPKGRGKEELGLDELMDLVDEDDVDTVSCTENNDKDDNNDINHDALSSVKNNDYLENNSKEGLGFDELMDLLEEDNQDKKEGCNGKTSEIDAGFQDQYVEKTGDEL</sequence>
<feature type="region of interest" description="Disordered" evidence="7">
    <location>
        <begin position="1"/>
        <end position="40"/>
    </location>
</feature>
<feature type="region of interest" description="Disordered" evidence="7">
    <location>
        <begin position="458"/>
        <end position="487"/>
    </location>
</feature>
<comment type="subcellular location">
    <subcellularLocation>
        <location evidence="1 6">Nucleus</location>
    </subcellularLocation>
</comment>
<keyword evidence="5 6" id="KW-0131">Cell cycle</keyword>
<proteinExistence type="inferred from homology"/>
<evidence type="ECO:0000259" key="8">
    <source>
        <dbReference type="Pfam" id="PF07962"/>
    </source>
</evidence>
<feature type="region of interest" description="Disordered" evidence="7">
    <location>
        <begin position="277"/>
        <end position="309"/>
    </location>
</feature>
<evidence type="ECO:0000256" key="2">
    <source>
        <dbReference type="ARBA" id="ARBA00006075"/>
    </source>
</evidence>
<organism evidence="9 10">
    <name type="scientific">Larinioides sclopetarius</name>
    <dbReference type="NCBI Taxonomy" id="280406"/>
    <lineage>
        <taxon>Eukaryota</taxon>
        <taxon>Metazoa</taxon>
        <taxon>Ecdysozoa</taxon>
        <taxon>Arthropoda</taxon>
        <taxon>Chelicerata</taxon>
        <taxon>Arachnida</taxon>
        <taxon>Araneae</taxon>
        <taxon>Araneomorphae</taxon>
        <taxon>Entelegynae</taxon>
        <taxon>Araneoidea</taxon>
        <taxon>Araneidae</taxon>
        <taxon>Larinioides</taxon>
    </lineage>
</organism>
<feature type="compositionally biased region" description="Acidic residues" evidence="7">
    <location>
        <begin position="1"/>
        <end position="17"/>
    </location>
</feature>